<feature type="transmembrane region" description="Helical" evidence="5">
    <location>
        <begin position="66"/>
        <end position="91"/>
    </location>
</feature>
<dbReference type="eggNOG" id="COG0318">
    <property type="taxonomic scope" value="Bacteria"/>
</dbReference>
<keyword evidence="5" id="KW-0812">Transmembrane</keyword>
<dbReference type="OrthoDB" id="9757559at2"/>
<evidence type="ECO:0000259" key="6">
    <source>
        <dbReference type="Pfam" id="PF00501"/>
    </source>
</evidence>
<dbReference type="Gene3D" id="3.30.300.30">
    <property type="match status" value="1"/>
</dbReference>
<dbReference type="Pfam" id="PF23024">
    <property type="entry name" value="AMP-dom_DIP2-like"/>
    <property type="match status" value="1"/>
</dbReference>
<dbReference type="Proteomes" id="UP000001060">
    <property type="component" value="Chromosome"/>
</dbReference>
<dbReference type="InterPro" id="IPR040097">
    <property type="entry name" value="FAAL/FAAC"/>
</dbReference>
<dbReference type="InterPro" id="IPR025110">
    <property type="entry name" value="AMP-bd_C"/>
</dbReference>
<keyword evidence="4" id="KW-0443">Lipid metabolism</keyword>
<dbReference type="PANTHER" id="PTHR22754">
    <property type="entry name" value="DISCO-INTERACTING PROTEIN 2 DIP2 -RELATED"/>
    <property type="match status" value="1"/>
</dbReference>
<dbReference type="GO" id="GO:0004467">
    <property type="term" value="F:long-chain fatty acid-CoA ligase activity"/>
    <property type="evidence" value="ECO:0007669"/>
    <property type="project" value="UniProtKB-EC"/>
</dbReference>
<gene>
    <name evidence="8" type="ordered locus">LLO_0977</name>
</gene>
<dbReference type="InterPro" id="IPR000873">
    <property type="entry name" value="AMP-dep_synth/lig_dom"/>
</dbReference>
<dbReference type="GeneID" id="40925211"/>
<dbReference type="CDD" id="cd05931">
    <property type="entry name" value="FAAL"/>
    <property type="match status" value="1"/>
</dbReference>
<dbReference type="EC" id="6.2.1.3" evidence="8"/>
<dbReference type="AlphaFoldDB" id="D3HR05"/>
<evidence type="ECO:0000259" key="7">
    <source>
        <dbReference type="Pfam" id="PF23024"/>
    </source>
</evidence>
<dbReference type="FunFam" id="3.40.50.12780:FF:000013">
    <property type="entry name" value="Long-chain-fatty-acid--AMP ligase FadD32"/>
    <property type="match status" value="1"/>
</dbReference>
<reference evidence="8 9" key="1">
    <citation type="journal article" date="2010" name="PLoS Genet.">
        <title>Analysis of the Legionella longbeachae genome and transcriptome uncovers unique strategies to cause Legionnaires' disease.</title>
        <authorList>
            <person name="Cazalet C."/>
            <person name="Gomez-Valero L."/>
            <person name="Rusniok C."/>
            <person name="Lomma M."/>
            <person name="Dervins-Ravault D."/>
            <person name="Newton H."/>
            <person name="Sansom F."/>
            <person name="Jarraud S."/>
            <person name="Zidane N."/>
            <person name="Ma L."/>
            <person name="Bouchier C."/>
            <person name="Etienne J."/>
            <person name="Hartland E."/>
            <person name="Buchrieser C."/>
        </authorList>
    </citation>
    <scope>NUCLEOTIDE SEQUENCE [LARGE SCALE GENOMIC DNA]</scope>
    <source>
        <strain evidence="8 9">NSW150</strain>
    </source>
</reference>
<feature type="domain" description="AMP-dependent synthetase/ligase" evidence="6">
    <location>
        <begin position="38"/>
        <end position="392"/>
    </location>
</feature>
<dbReference type="HOGENOM" id="CLU_000022_23_7_6"/>
<name>D3HR05_LEGLN</name>
<evidence type="ECO:0000256" key="4">
    <source>
        <dbReference type="ARBA" id="ARBA00023098"/>
    </source>
</evidence>
<dbReference type="RefSeq" id="WP_003632370.1">
    <property type="nucleotide sequence ID" value="NC_013861.1"/>
</dbReference>
<keyword evidence="2 8" id="KW-0436">Ligase</keyword>
<keyword evidence="9" id="KW-1185">Reference proteome</keyword>
<organism evidence="8 9">
    <name type="scientific">Legionella longbeachae serogroup 1 (strain NSW150)</name>
    <dbReference type="NCBI Taxonomy" id="661367"/>
    <lineage>
        <taxon>Bacteria</taxon>
        <taxon>Pseudomonadati</taxon>
        <taxon>Pseudomonadota</taxon>
        <taxon>Gammaproteobacteria</taxon>
        <taxon>Legionellales</taxon>
        <taxon>Legionellaceae</taxon>
        <taxon>Legionella</taxon>
    </lineage>
</organism>
<dbReference type="Gene3D" id="3.40.50.12780">
    <property type="entry name" value="N-terminal domain of ligase-like"/>
    <property type="match status" value="1"/>
</dbReference>
<proteinExistence type="inferred from homology"/>
<dbReference type="EMBL" id="FN650140">
    <property type="protein sequence ID" value="CBJ11327.1"/>
    <property type="molecule type" value="Genomic_DNA"/>
</dbReference>
<keyword evidence="3" id="KW-0276">Fatty acid metabolism</keyword>
<evidence type="ECO:0000256" key="2">
    <source>
        <dbReference type="ARBA" id="ARBA00022598"/>
    </source>
</evidence>
<comment type="similarity">
    <text evidence="1">Belongs to the ATP-dependent AMP-binding enzyme family.</text>
</comment>
<dbReference type="Pfam" id="PF00501">
    <property type="entry name" value="AMP-binding"/>
    <property type="match status" value="1"/>
</dbReference>
<dbReference type="PANTHER" id="PTHR22754:SF32">
    <property type="entry name" value="DISCO-INTERACTING PROTEIN 2"/>
    <property type="match status" value="1"/>
</dbReference>
<dbReference type="GO" id="GO:0005886">
    <property type="term" value="C:plasma membrane"/>
    <property type="evidence" value="ECO:0007669"/>
    <property type="project" value="TreeGrafter"/>
</dbReference>
<dbReference type="GO" id="GO:0070566">
    <property type="term" value="F:adenylyltransferase activity"/>
    <property type="evidence" value="ECO:0007669"/>
    <property type="project" value="TreeGrafter"/>
</dbReference>
<dbReference type="KEGG" id="llo:LLO_0977"/>
<feature type="domain" description="AMP-binding enzyme C-terminal" evidence="7">
    <location>
        <begin position="432"/>
        <end position="543"/>
    </location>
</feature>
<sequence length="545" mass="60711">MNYKQNYLNLGAILAEAVSKAPNHLYARYLKDGEREEVCLYFEQIYSKAQGLAAYLQSQIKQGARVILLFNSGLEFLIAFWGCILGGFIAVPANTPRDERSWRRIVNLIKDAQAELVLTTEDFAENPYLSIVRISLVNYHDSYLGYSFTRPNLHSDHIAFLQYTSGSTADPKGVIITHDNVIHNAKMIATALNAVHEGLNLVSWLPHYHDMGLLGCIITPALYQSTLTFMSPLHFLQRPARWLKAISRYQARVSVGPNFAYRLCTKKIKAHELEGIDLSTWTIALNGAEPVYEKTLEQFADAFAAYGFRKQSFFPTYGLAEATLFVSGGPTTETPKTMSMVVDNHSKTYVSCGKPGLGLSLAIIDPETNQSLVDNQVGEICISGTNVTQGYWRRPELNHNLFIDLAGRVFLKTGDLGFIKEGELYVCGRSKDLIIIRGRNIHAHDLEQSVIDCHSLLKAGIVAFGVTRDELEEVVLLVEMRPNTHHNDLCEVRKVVLETLLSEHGIEAQVVFIAKGSLLKTSSGKLKRAQCKQLYLAGALDVIGK</sequence>
<evidence type="ECO:0000256" key="5">
    <source>
        <dbReference type="SAM" id="Phobius"/>
    </source>
</evidence>
<evidence type="ECO:0000313" key="9">
    <source>
        <dbReference type="Proteomes" id="UP000001060"/>
    </source>
</evidence>
<evidence type="ECO:0000256" key="3">
    <source>
        <dbReference type="ARBA" id="ARBA00022832"/>
    </source>
</evidence>
<dbReference type="SUPFAM" id="SSF56801">
    <property type="entry name" value="Acetyl-CoA synthetase-like"/>
    <property type="match status" value="1"/>
</dbReference>
<dbReference type="GO" id="GO:0071766">
    <property type="term" value="P:Actinobacterium-type cell wall biogenesis"/>
    <property type="evidence" value="ECO:0007669"/>
    <property type="project" value="UniProtKB-ARBA"/>
</dbReference>
<dbReference type="STRING" id="661367.LLO_0977"/>
<dbReference type="InterPro" id="IPR042099">
    <property type="entry name" value="ANL_N_sf"/>
</dbReference>
<keyword evidence="5" id="KW-1133">Transmembrane helix</keyword>
<evidence type="ECO:0000256" key="1">
    <source>
        <dbReference type="ARBA" id="ARBA00006432"/>
    </source>
</evidence>
<keyword evidence="5" id="KW-0472">Membrane</keyword>
<protein>
    <submittedName>
        <fullName evidence="8">AMP-binding enzyme</fullName>
        <ecNumber evidence="8">6.2.1.3</ecNumber>
    </submittedName>
</protein>
<dbReference type="InterPro" id="IPR045851">
    <property type="entry name" value="AMP-bd_C_sf"/>
</dbReference>
<evidence type="ECO:0000313" key="8">
    <source>
        <dbReference type="EMBL" id="CBJ11327.1"/>
    </source>
</evidence>
<accession>D3HR05</accession>
<dbReference type="GO" id="GO:0006633">
    <property type="term" value="P:fatty acid biosynthetic process"/>
    <property type="evidence" value="ECO:0007669"/>
    <property type="project" value="TreeGrafter"/>
</dbReference>